<evidence type="ECO:0000313" key="2">
    <source>
        <dbReference type="EMBL" id="CAP30543.2"/>
    </source>
</evidence>
<dbReference type="InParanoid" id="A8XD25"/>
<feature type="transmembrane region" description="Helical" evidence="1">
    <location>
        <begin position="89"/>
        <end position="111"/>
    </location>
</feature>
<dbReference type="HOGENOM" id="CLU_042960_1_1_1"/>
<dbReference type="EMBL" id="HE600908">
    <property type="protein sequence ID" value="CAP30543.2"/>
    <property type="molecule type" value="Genomic_DNA"/>
</dbReference>
<reference evidence="2 3" key="2">
    <citation type="journal article" date="2011" name="PLoS Genet.">
        <title>Caenorhabditis briggsae recombinant inbred line genotypes reveal inter-strain incompatibility and the evolution of recombination.</title>
        <authorList>
            <person name="Ross J.A."/>
            <person name="Koboldt D.C."/>
            <person name="Staisch J.E."/>
            <person name="Chamberlin H.M."/>
            <person name="Gupta B.P."/>
            <person name="Miller R.D."/>
            <person name="Baird S.E."/>
            <person name="Haag E.S."/>
        </authorList>
    </citation>
    <scope>NUCLEOTIDE SEQUENCE [LARGE SCALE GENOMIC DNA]</scope>
    <source>
        <strain evidence="2 3">AF16</strain>
    </source>
</reference>
<feature type="transmembrane region" description="Helical" evidence="1">
    <location>
        <begin position="233"/>
        <end position="260"/>
    </location>
</feature>
<name>A8XD25_CAEBR</name>
<accession>A8XD25</accession>
<evidence type="ECO:0000313" key="3">
    <source>
        <dbReference type="Proteomes" id="UP000008549"/>
    </source>
</evidence>
<organism evidence="2 3">
    <name type="scientific">Caenorhabditis briggsae</name>
    <dbReference type="NCBI Taxonomy" id="6238"/>
    <lineage>
        <taxon>Eukaryota</taxon>
        <taxon>Metazoa</taxon>
        <taxon>Ecdysozoa</taxon>
        <taxon>Nematoda</taxon>
        <taxon>Chromadorea</taxon>
        <taxon>Rhabditida</taxon>
        <taxon>Rhabditina</taxon>
        <taxon>Rhabditomorpha</taxon>
        <taxon>Rhabditoidea</taxon>
        <taxon>Rhabditidae</taxon>
        <taxon>Peloderinae</taxon>
        <taxon>Caenorhabditis</taxon>
    </lineage>
</organism>
<reference evidence="2 3" key="1">
    <citation type="journal article" date="2003" name="PLoS Biol.">
        <title>The genome sequence of Caenorhabditis briggsae: a platform for comparative genomics.</title>
        <authorList>
            <person name="Stein L.D."/>
            <person name="Bao Z."/>
            <person name="Blasiar D."/>
            <person name="Blumenthal T."/>
            <person name="Brent M.R."/>
            <person name="Chen N."/>
            <person name="Chinwalla A."/>
            <person name="Clarke L."/>
            <person name="Clee C."/>
            <person name="Coghlan A."/>
            <person name="Coulson A."/>
            <person name="D'Eustachio P."/>
            <person name="Fitch D.H."/>
            <person name="Fulton L.A."/>
            <person name="Fulton R.E."/>
            <person name="Griffiths-Jones S."/>
            <person name="Harris T.W."/>
            <person name="Hillier L.W."/>
            <person name="Kamath R."/>
            <person name="Kuwabara P.E."/>
            <person name="Mardis E.R."/>
            <person name="Marra M.A."/>
            <person name="Miner T.L."/>
            <person name="Minx P."/>
            <person name="Mullikin J.C."/>
            <person name="Plumb R.W."/>
            <person name="Rogers J."/>
            <person name="Schein J.E."/>
            <person name="Sohrmann M."/>
            <person name="Spieth J."/>
            <person name="Stajich J.E."/>
            <person name="Wei C."/>
            <person name="Willey D."/>
            <person name="Wilson R.K."/>
            <person name="Durbin R."/>
            <person name="Waterston R.H."/>
        </authorList>
    </citation>
    <scope>NUCLEOTIDE SEQUENCE [LARGE SCALE GENOMIC DNA]</scope>
    <source>
        <strain evidence="2 3">AF16</strain>
    </source>
</reference>
<dbReference type="WormBase" id="CBG11419">
    <property type="protein sequence ID" value="CBP37275"/>
    <property type="gene ID" value="WBGene00032535"/>
    <property type="gene designation" value="Cbr-srh-24"/>
</dbReference>
<dbReference type="OMA" id="LIAPRFY"/>
<feature type="transmembrane region" description="Helical" evidence="1">
    <location>
        <begin position="6"/>
        <end position="31"/>
    </location>
</feature>
<evidence type="ECO:0000256" key="1">
    <source>
        <dbReference type="SAM" id="Phobius"/>
    </source>
</evidence>
<dbReference type="AlphaFoldDB" id="A8XD25"/>
<dbReference type="PANTHER" id="PTHR46891:SF10">
    <property type="entry name" value="SERPENTINE RECEPTOR, CLASS H"/>
    <property type="match status" value="1"/>
</dbReference>
<dbReference type="eggNOG" id="ENOG502TH1K">
    <property type="taxonomic scope" value="Eukaryota"/>
</dbReference>
<dbReference type="SUPFAM" id="SSF81321">
    <property type="entry name" value="Family A G protein-coupled receptor-like"/>
    <property type="match status" value="1"/>
</dbReference>
<feature type="transmembrane region" description="Helical" evidence="1">
    <location>
        <begin position="272"/>
        <end position="291"/>
    </location>
</feature>
<evidence type="ECO:0000313" key="4">
    <source>
        <dbReference type="WormBase" id="CBG11419"/>
    </source>
</evidence>
<keyword evidence="1" id="KW-0812">Transmembrane</keyword>
<feature type="transmembrane region" description="Helical" evidence="1">
    <location>
        <begin position="43"/>
        <end position="69"/>
    </location>
</feature>
<dbReference type="Proteomes" id="UP000008549">
    <property type="component" value="Unassembled WGS sequence"/>
</dbReference>
<feature type="transmembrane region" description="Helical" evidence="1">
    <location>
        <begin position="187"/>
        <end position="212"/>
    </location>
</feature>
<dbReference type="FunCoup" id="A8XD25">
    <property type="interactions" value="795"/>
</dbReference>
<keyword evidence="3" id="KW-1185">Reference proteome</keyword>
<dbReference type="InterPro" id="IPR019422">
    <property type="entry name" value="7TM_GPCR_serpentine_rcpt_Srh"/>
</dbReference>
<feature type="transmembrane region" description="Helical" evidence="1">
    <location>
        <begin position="132"/>
        <end position="150"/>
    </location>
</feature>
<keyword evidence="1" id="KW-0472">Membrane</keyword>
<dbReference type="Pfam" id="PF10318">
    <property type="entry name" value="7TM_GPCR_Srh"/>
    <property type="match status" value="1"/>
</dbReference>
<proteinExistence type="predicted"/>
<gene>
    <name evidence="4" type="primary">srh-24</name>
    <name evidence="2" type="synonym">Cbr-srh-24</name>
    <name evidence="4" type="ORF">CBG11419</name>
    <name evidence="2" type="ORF">CBG_11419</name>
</gene>
<protein>
    <submittedName>
        <fullName evidence="2">Protein CBR-SRH-24</fullName>
    </submittedName>
</protein>
<keyword evidence="1" id="KW-1133">Transmembrane helix</keyword>
<sequence length="322" mass="37069">MQDGIPKYVIVLHCCTSISVPINLLAIFCIFTQSSISMKKYKWYLLNVQIWIFLTDLILFVLIAPRFYFPLIAGTMHGFFFHVGVPYEVQTIIGFGTGVGMLSACIQAIQYRHSQIVPPNSMLARNSKMRTTLNGVRYFLFCQVSVPAVLTEPVNQFEAKLRVAGKYPFIPDFFFDPTVYLLQESPFFVFVPGSLVLSYVFLELSFYILQSFCQLSKRVSHMSERTKKLQRKYFVCICVQVLVPCFFCMFPIGFLCFAIVSGYHVQFWNDMAVLMFGLHGTFATLVMLPLYQPYRKFCKSLICCEFRPFSKIHSLVVVHLLS</sequence>
<dbReference type="PANTHER" id="PTHR46891">
    <property type="entry name" value="SERPENTINE RECEPTOR, CLASS H-RELATED"/>
    <property type="match status" value="1"/>
</dbReference>